<gene>
    <name evidence="3" type="ORF">H9811_07795</name>
</gene>
<proteinExistence type="predicted"/>
<dbReference type="InterPro" id="IPR003501">
    <property type="entry name" value="PTS_EIIB_2/3"/>
</dbReference>
<protein>
    <submittedName>
        <fullName evidence="3">PTS lactose transporter subunit IIB</fullName>
    </submittedName>
</protein>
<organism evidence="3 4">
    <name type="scientific">Candidatus Gemmiger excrementigallinarum</name>
    <dbReference type="NCBI Taxonomy" id="2838609"/>
    <lineage>
        <taxon>Bacteria</taxon>
        <taxon>Bacillati</taxon>
        <taxon>Bacillota</taxon>
        <taxon>Clostridia</taxon>
        <taxon>Eubacteriales</taxon>
        <taxon>Gemmiger</taxon>
    </lineage>
</organism>
<evidence type="ECO:0000313" key="4">
    <source>
        <dbReference type="Proteomes" id="UP000824048"/>
    </source>
</evidence>
<sequence length="96" mass="10256">MKKIMVCCGSSMITSTIAINKLKTAMANAGIDVKFIQCKFAEVQGKVKVERPDVIVPTGALKDSLTDSVPVVRGTCFVTGVGEKEAIDEIIKILRG</sequence>
<evidence type="ECO:0000256" key="1">
    <source>
        <dbReference type="ARBA" id="ARBA00022679"/>
    </source>
</evidence>
<dbReference type="GO" id="GO:0009401">
    <property type="term" value="P:phosphoenolpyruvate-dependent sugar phosphotransferase system"/>
    <property type="evidence" value="ECO:0007669"/>
    <property type="project" value="InterPro"/>
</dbReference>
<comment type="caution">
    <text evidence="3">The sequence shown here is derived from an EMBL/GenBank/DDBJ whole genome shotgun (WGS) entry which is preliminary data.</text>
</comment>
<evidence type="ECO:0000259" key="2">
    <source>
        <dbReference type="Pfam" id="PF02302"/>
    </source>
</evidence>
<dbReference type="SUPFAM" id="SSF52794">
    <property type="entry name" value="PTS system IIB component-like"/>
    <property type="match status" value="1"/>
</dbReference>
<dbReference type="GO" id="GO:0008982">
    <property type="term" value="F:protein-N(PI)-phosphohistidine-sugar phosphotransferase activity"/>
    <property type="evidence" value="ECO:0007669"/>
    <property type="project" value="InterPro"/>
</dbReference>
<name>A0A9D2ERE6_9FIRM</name>
<dbReference type="AlphaFoldDB" id="A0A9D2ERE6"/>
<feature type="domain" description="Phosphotransferase system EIIB component type 2/3" evidence="2">
    <location>
        <begin position="3"/>
        <end position="73"/>
    </location>
</feature>
<dbReference type="Gene3D" id="3.40.50.2300">
    <property type="match status" value="1"/>
</dbReference>
<dbReference type="InterPro" id="IPR036095">
    <property type="entry name" value="PTS_EIIB-like_sf"/>
</dbReference>
<reference evidence="3" key="1">
    <citation type="journal article" date="2021" name="PeerJ">
        <title>Extensive microbial diversity within the chicken gut microbiome revealed by metagenomics and culture.</title>
        <authorList>
            <person name="Gilroy R."/>
            <person name="Ravi A."/>
            <person name="Getino M."/>
            <person name="Pursley I."/>
            <person name="Horton D.L."/>
            <person name="Alikhan N.F."/>
            <person name="Baker D."/>
            <person name="Gharbi K."/>
            <person name="Hall N."/>
            <person name="Watson M."/>
            <person name="Adriaenssens E.M."/>
            <person name="Foster-Nyarko E."/>
            <person name="Jarju S."/>
            <person name="Secka A."/>
            <person name="Antonio M."/>
            <person name="Oren A."/>
            <person name="Chaudhuri R.R."/>
            <person name="La Ragione R."/>
            <person name="Hildebrand F."/>
            <person name="Pallen M.J."/>
        </authorList>
    </citation>
    <scope>NUCLEOTIDE SEQUENCE</scope>
    <source>
        <strain evidence="3">ChiSxjej1B13-11774</strain>
    </source>
</reference>
<accession>A0A9D2ERE6</accession>
<keyword evidence="1" id="KW-0808">Transferase</keyword>
<dbReference type="Proteomes" id="UP000824048">
    <property type="component" value="Unassembled WGS sequence"/>
</dbReference>
<reference evidence="3" key="2">
    <citation type="submission" date="2021-04" db="EMBL/GenBank/DDBJ databases">
        <authorList>
            <person name="Gilroy R."/>
        </authorList>
    </citation>
    <scope>NUCLEOTIDE SEQUENCE</scope>
    <source>
        <strain evidence="3">ChiSxjej1B13-11774</strain>
    </source>
</reference>
<dbReference type="EMBL" id="DXBP01000049">
    <property type="protein sequence ID" value="HIZ42449.1"/>
    <property type="molecule type" value="Genomic_DNA"/>
</dbReference>
<dbReference type="Pfam" id="PF02302">
    <property type="entry name" value="PTS_IIB"/>
    <property type="match status" value="1"/>
</dbReference>
<evidence type="ECO:0000313" key="3">
    <source>
        <dbReference type="EMBL" id="HIZ42449.1"/>
    </source>
</evidence>